<reference evidence="2" key="2">
    <citation type="submission" date="2023-05" db="EMBL/GenBank/DDBJ databases">
        <authorList>
            <consortium name="Lawrence Berkeley National Laboratory"/>
            <person name="Steindorff A."/>
            <person name="Hensen N."/>
            <person name="Bonometti L."/>
            <person name="Westerberg I."/>
            <person name="Brannstrom I.O."/>
            <person name="Guillou S."/>
            <person name="Cros-Aarteil S."/>
            <person name="Calhoun S."/>
            <person name="Haridas S."/>
            <person name="Kuo A."/>
            <person name="Mondo S."/>
            <person name="Pangilinan J."/>
            <person name="Riley R."/>
            <person name="Labutti K."/>
            <person name="Andreopoulos B."/>
            <person name="Lipzen A."/>
            <person name="Chen C."/>
            <person name="Yanf M."/>
            <person name="Daum C."/>
            <person name="Ng V."/>
            <person name="Clum A."/>
            <person name="Ohm R."/>
            <person name="Martin F."/>
            <person name="Silar P."/>
            <person name="Natvig D."/>
            <person name="Lalanne C."/>
            <person name="Gautier V."/>
            <person name="Ament-Velasquez S.L."/>
            <person name="Kruys A."/>
            <person name="Hutchinson M.I."/>
            <person name="Powell A.J."/>
            <person name="Barry K."/>
            <person name="Miller A.N."/>
            <person name="Grigoriev I.V."/>
            <person name="Debuchy R."/>
            <person name="Gladieux P."/>
            <person name="Thoren M.H."/>
            <person name="Johannesson H."/>
        </authorList>
    </citation>
    <scope>NUCLEOTIDE SEQUENCE</scope>
    <source>
        <strain evidence="2">PSN309</strain>
    </source>
</reference>
<proteinExistence type="predicted"/>
<dbReference type="InterPro" id="IPR000192">
    <property type="entry name" value="Aminotrans_V_dom"/>
</dbReference>
<keyword evidence="3" id="KW-1185">Reference proteome</keyword>
<dbReference type="GO" id="GO:0016740">
    <property type="term" value="F:transferase activity"/>
    <property type="evidence" value="ECO:0007669"/>
    <property type="project" value="UniProtKB-KW"/>
</dbReference>
<keyword evidence="2" id="KW-0808">Transferase</keyword>
<dbReference type="PANTHER" id="PTHR43586">
    <property type="entry name" value="CYSTEINE DESULFURASE"/>
    <property type="match status" value="1"/>
</dbReference>
<dbReference type="Gene3D" id="3.90.1150.10">
    <property type="entry name" value="Aspartate Aminotransferase, domain 1"/>
    <property type="match status" value="1"/>
</dbReference>
<dbReference type="EMBL" id="MU864394">
    <property type="protein sequence ID" value="KAK4187980.1"/>
    <property type="molecule type" value="Genomic_DNA"/>
</dbReference>
<dbReference type="InterPro" id="IPR015421">
    <property type="entry name" value="PyrdxlP-dep_Trfase_major"/>
</dbReference>
<evidence type="ECO:0000259" key="1">
    <source>
        <dbReference type="Pfam" id="PF00266"/>
    </source>
</evidence>
<gene>
    <name evidence="2" type="ORF">QBC35DRAFT_550717</name>
</gene>
<organism evidence="2 3">
    <name type="scientific">Podospora australis</name>
    <dbReference type="NCBI Taxonomy" id="1536484"/>
    <lineage>
        <taxon>Eukaryota</taxon>
        <taxon>Fungi</taxon>
        <taxon>Dikarya</taxon>
        <taxon>Ascomycota</taxon>
        <taxon>Pezizomycotina</taxon>
        <taxon>Sordariomycetes</taxon>
        <taxon>Sordariomycetidae</taxon>
        <taxon>Sordariales</taxon>
        <taxon>Podosporaceae</taxon>
        <taxon>Podospora</taxon>
    </lineage>
</organism>
<dbReference type="InterPro" id="IPR015422">
    <property type="entry name" value="PyrdxlP-dep_Trfase_small"/>
</dbReference>
<dbReference type="Pfam" id="PF00266">
    <property type="entry name" value="Aminotran_5"/>
    <property type="match status" value="1"/>
</dbReference>
<name>A0AAN6WTN7_9PEZI</name>
<protein>
    <submittedName>
        <fullName evidence="2">Pyridoxal phosphate-dependent transferase</fullName>
    </submittedName>
</protein>
<dbReference type="SUPFAM" id="SSF53383">
    <property type="entry name" value="PLP-dependent transferases"/>
    <property type="match status" value="1"/>
</dbReference>
<dbReference type="Gene3D" id="3.40.640.10">
    <property type="entry name" value="Type I PLP-dependent aspartate aminotransferase-like (Major domain)"/>
    <property type="match status" value="1"/>
</dbReference>
<comment type="caution">
    <text evidence="2">The sequence shown here is derived from an EMBL/GenBank/DDBJ whole genome shotgun (WGS) entry which is preliminary data.</text>
</comment>
<feature type="domain" description="Aminotransferase class V" evidence="1">
    <location>
        <begin position="21"/>
        <end position="399"/>
    </location>
</feature>
<dbReference type="Proteomes" id="UP001302126">
    <property type="component" value="Unassembled WGS sequence"/>
</dbReference>
<accession>A0AAN6WTN7</accession>
<dbReference type="PANTHER" id="PTHR43586:SF21">
    <property type="entry name" value="PYRIDOXAL PHOSPHATE (PLP)-DEPENDENT ASPARTATE AMINOTRANSFERASE SUPERFAMILY"/>
    <property type="match status" value="1"/>
</dbReference>
<sequence>MALLNMHAVKESFPSLAGNQVFFDNAAGTQILGAAVERIRDYLINTNVQLGASYSTSKKATSLYNEAYTAAARFINASRDEIALGPSTTQLFRNVSNAFHFQPGDEIILSIIDHESNIAPWIDLAQRQNLNVKWWRPTLDSSKPTTYINPQLEIADLTPLLSSRTRLVAFTHASNILGTIHDVEAITSSIRMTNPQTLVCVDGAAYAAHRPINVKDLGVDLYAFSWSKVYGPHISQLYASPLAISLLSSLGFWFKGKSSLQDKIGLSGASYELLHALLAVIPYLSEKWEGILSQETALTQVFLDWLNTRGRRYKATIFGDRSADPKKRVATISFTVEGWNSKELVQGVEAQTDGKRYGFNSGDFSSFRLVYDDVLGLQTEKGVVRVSMAHYNTVEEVEGLLQAVEEVLGLGSSSVSRAKI</sequence>
<reference evidence="2" key="1">
    <citation type="journal article" date="2023" name="Mol. Phylogenet. Evol.">
        <title>Genome-scale phylogeny and comparative genomics of the fungal order Sordariales.</title>
        <authorList>
            <person name="Hensen N."/>
            <person name="Bonometti L."/>
            <person name="Westerberg I."/>
            <person name="Brannstrom I.O."/>
            <person name="Guillou S."/>
            <person name="Cros-Aarteil S."/>
            <person name="Calhoun S."/>
            <person name="Haridas S."/>
            <person name="Kuo A."/>
            <person name="Mondo S."/>
            <person name="Pangilinan J."/>
            <person name="Riley R."/>
            <person name="LaButti K."/>
            <person name="Andreopoulos B."/>
            <person name="Lipzen A."/>
            <person name="Chen C."/>
            <person name="Yan M."/>
            <person name="Daum C."/>
            <person name="Ng V."/>
            <person name="Clum A."/>
            <person name="Steindorff A."/>
            <person name="Ohm R.A."/>
            <person name="Martin F."/>
            <person name="Silar P."/>
            <person name="Natvig D.O."/>
            <person name="Lalanne C."/>
            <person name="Gautier V."/>
            <person name="Ament-Velasquez S.L."/>
            <person name="Kruys A."/>
            <person name="Hutchinson M.I."/>
            <person name="Powell A.J."/>
            <person name="Barry K."/>
            <person name="Miller A.N."/>
            <person name="Grigoriev I.V."/>
            <person name="Debuchy R."/>
            <person name="Gladieux P."/>
            <person name="Hiltunen Thoren M."/>
            <person name="Johannesson H."/>
        </authorList>
    </citation>
    <scope>NUCLEOTIDE SEQUENCE</scope>
    <source>
        <strain evidence="2">PSN309</strain>
    </source>
</reference>
<dbReference type="AlphaFoldDB" id="A0AAN6WTN7"/>
<evidence type="ECO:0000313" key="2">
    <source>
        <dbReference type="EMBL" id="KAK4187980.1"/>
    </source>
</evidence>
<dbReference type="InterPro" id="IPR015424">
    <property type="entry name" value="PyrdxlP-dep_Trfase"/>
</dbReference>
<evidence type="ECO:0000313" key="3">
    <source>
        <dbReference type="Proteomes" id="UP001302126"/>
    </source>
</evidence>